<evidence type="ECO:0000259" key="1">
    <source>
        <dbReference type="Pfam" id="PF20376"/>
    </source>
</evidence>
<gene>
    <name evidence="2" type="ORF">EAH80_19925</name>
</gene>
<dbReference type="Pfam" id="PF20376">
    <property type="entry name" value="DUF6671"/>
    <property type="match status" value="1"/>
</dbReference>
<evidence type="ECO:0000313" key="3">
    <source>
        <dbReference type="Proteomes" id="UP000320095"/>
    </source>
</evidence>
<dbReference type="RefSeq" id="WP_140694577.1">
    <property type="nucleotide sequence ID" value="NZ_RCZG01000008.1"/>
</dbReference>
<name>A0A502E7V9_9MYCO</name>
<dbReference type="AlphaFoldDB" id="A0A502E7V9"/>
<comment type="caution">
    <text evidence="2">The sequence shown here is derived from an EMBL/GenBank/DDBJ whole genome shotgun (WGS) entry which is preliminary data.</text>
</comment>
<protein>
    <recommendedName>
        <fullName evidence="1">DUF6671 domain-containing protein</fullName>
    </recommendedName>
</protein>
<dbReference type="EMBL" id="RCZG01000008">
    <property type="protein sequence ID" value="TPG32530.1"/>
    <property type="molecule type" value="Genomic_DNA"/>
</dbReference>
<sequence>MTTREPTGRPDGGPYRGCIIAVGTRHGKALQMAHAFSETLGACLLTPPNLDTDQFGTFSGEVPRNGTALAAARAKAELAMDVSGLRYGLASEASYGPLAATGLPGHEELLIFLDDSRSIEVVEGYRTTQIPGSGHCAAEIDDLPSRLTDGLPAQALIVRPARGGVAADIVKGITHRHQLRIAVAGAARRSTDGLALVDPDLRAHHNPGRRLVLTRLAATLARRLATHCPACDTPGFGRTLTRSGLPCGICGTPTSVAATEVHECPACTHRRLESVSAVSADAIWCPQCNP</sequence>
<accession>A0A502E7V9</accession>
<feature type="domain" description="DUF6671" evidence="1">
    <location>
        <begin position="75"/>
        <end position="290"/>
    </location>
</feature>
<dbReference type="OrthoDB" id="9793837at2"/>
<organism evidence="2 3">
    <name type="scientific">Mycolicibacterium hodleri</name>
    <dbReference type="NCBI Taxonomy" id="49897"/>
    <lineage>
        <taxon>Bacteria</taxon>
        <taxon>Bacillati</taxon>
        <taxon>Actinomycetota</taxon>
        <taxon>Actinomycetes</taxon>
        <taxon>Mycobacteriales</taxon>
        <taxon>Mycobacteriaceae</taxon>
        <taxon>Mycolicibacterium</taxon>
    </lineage>
</organism>
<dbReference type="InterPro" id="IPR046612">
    <property type="entry name" value="DUF6671"/>
</dbReference>
<evidence type="ECO:0000313" key="2">
    <source>
        <dbReference type="EMBL" id="TPG32530.1"/>
    </source>
</evidence>
<reference evidence="2 3" key="1">
    <citation type="journal article" date="2019" name="Environ. Microbiol.">
        <title>Species interactions and distinct microbial communities in high Arctic permafrost affected cryosols are associated with the CH4 and CO2 gas fluxes.</title>
        <authorList>
            <person name="Altshuler I."/>
            <person name="Hamel J."/>
            <person name="Turney S."/>
            <person name="Magnuson E."/>
            <person name="Levesque R."/>
            <person name="Greer C."/>
            <person name="Whyte L.G."/>
        </authorList>
    </citation>
    <scope>NUCLEOTIDE SEQUENCE [LARGE SCALE GENOMIC DNA]</scope>
    <source>
        <strain evidence="2 3">S5.20</strain>
    </source>
</reference>
<proteinExistence type="predicted"/>
<keyword evidence="3" id="KW-1185">Reference proteome</keyword>
<dbReference type="Proteomes" id="UP000320095">
    <property type="component" value="Unassembled WGS sequence"/>
</dbReference>